<organism evidence="3">
    <name type="scientific">mine drainage metagenome</name>
    <dbReference type="NCBI Taxonomy" id="410659"/>
    <lineage>
        <taxon>unclassified sequences</taxon>
        <taxon>metagenomes</taxon>
        <taxon>ecological metagenomes</taxon>
    </lineage>
</organism>
<dbReference type="PROSITE" id="PS51898">
    <property type="entry name" value="TYR_RECOMBINASE"/>
    <property type="match status" value="1"/>
</dbReference>
<keyword evidence="1" id="KW-0233">DNA recombination</keyword>
<protein>
    <submittedName>
        <fullName evidence="3">Integrase family protein</fullName>
    </submittedName>
</protein>
<dbReference type="EMBL" id="AUZZ01005599">
    <property type="protein sequence ID" value="EQD48986.1"/>
    <property type="molecule type" value="Genomic_DNA"/>
</dbReference>
<feature type="non-terminal residue" evidence="3">
    <location>
        <position position="115"/>
    </location>
</feature>
<feature type="domain" description="Tyr recombinase" evidence="2">
    <location>
        <begin position="54"/>
        <end position="115"/>
    </location>
</feature>
<reference evidence="3" key="2">
    <citation type="journal article" date="2014" name="ISME J.">
        <title>Microbial stratification in low pH oxic and suboxic macroscopic growths along an acid mine drainage.</title>
        <authorList>
            <person name="Mendez-Garcia C."/>
            <person name="Mesa V."/>
            <person name="Sprenger R.R."/>
            <person name="Richter M."/>
            <person name="Diez M.S."/>
            <person name="Solano J."/>
            <person name="Bargiela R."/>
            <person name="Golyshina O.V."/>
            <person name="Manteca A."/>
            <person name="Ramos J.L."/>
            <person name="Gallego J.R."/>
            <person name="Llorente I."/>
            <person name="Martins Dos Santos V.A."/>
            <person name="Jensen O.N."/>
            <person name="Pelaez A.I."/>
            <person name="Sanchez J."/>
            <person name="Ferrer M."/>
        </authorList>
    </citation>
    <scope>NUCLEOTIDE SEQUENCE</scope>
</reference>
<dbReference type="GO" id="GO:0003677">
    <property type="term" value="F:DNA binding"/>
    <property type="evidence" value="ECO:0007669"/>
    <property type="project" value="InterPro"/>
</dbReference>
<dbReference type="InterPro" id="IPR011010">
    <property type="entry name" value="DNA_brk_join_enz"/>
</dbReference>
<dbReference type="GO" id="GO:0006310">
    <property type="term" value="P:DNA recombination"/>
    <property type="evidence" value="ECO:0007669"/>
    <property type="project" value="UniProtKB-KW"/>
</dbReference>
<evidence type="ECO:0000256" key="1">
    <source>
        <dbReference type="ARBA" id="ARBA00023172"/>
    </source>
</evidence>
<dbReference type="GO" id="GO:0015074">
    <property type="term" value="P:DNA integration"/>
    <property type="evidence" value="ECO:0007669"/>
    <property type="project" value="InterPro"/>
</dbReference>
<proteinExistence type="predicted"/>
<evidence type="ECO:0000313" key="3">
    <source>
        <dbReference type="EMBL" id="EQD48986.1"/>
    </source>
</evidence>
<dbReference type="InterPro" id="IPR002104">
    <property type="entry name" value="Integrase_catalytic"/>
</dbReference>
<comment type="caution">
    <text evidence="3">The sequence shown here is derived from an EMBL/GenBank/DDBJ whole genome shotgun (WGS) entry which is preliminary data.</text>
</comment>
<accession>T0ZKX8</accession>
<dbReference type="AlphaFoldDB" id="T0ZKX8"/>
<reference evidence="3" key="1">
    <citation type="submission" date="2013-08" db="EMBL/GenBank/DDBJ databases">
        <authorList>
            <person name="Mendez C."/>
            <person name="Richter M."/>
            <person name="Ferrer M."/>
            <person name="Sanchez J."/>
        </authorList>
    </citation>
    <scope>NUCLEOTIDE SEQUENCE</scope>
</reference>
<sequence length="115" mass="13378">MIEKVIEAKQAEGSSNGTVKRVPALMRNILRRCERDWEWIDRAPAFRLLKEPTRRIRYLTQEQAVKLLLELPTHLRDVAAFALAVGLRRANIAGLTWKQVDLRRKLAWVHPDQAK</sequence>
<dbReference type="Gene3D" id="1.10.443.10">
    <property type="entry name" value="Intergrase catalytic core"/>
    <property type="match status" value="1"/>
</dbReference>
<gene>
    <name evidence="3" type="ORF">B2A_07792</name>
</gene>
<dbReference type="SUPFAM" id="SSF56349">
    <property type="entry name" value="DNA breaking-rejoining enzymes"/>
    <property type="match status" value="1"/>
</dbReference>
<dbReference type="InterPro" id="IPR013762">
    <property type="entry name" value="Integrase-like_cat_sf"/>
</dbReference>
<name>T0ZKX8_9ZZZZ</name>
<evidence type="ECO:0000259" key="2">
    <source>
        <dbReference type="PROSITE" id="PS51898"/>
    </source>
</evidence>